<dbReference type="EMBL" id="JAFEMO010000015">
    <property type="protein sequence ID" value="KAH7544227.1"/>
    <property type="molecule type" value="Genomic_DNA"/>
</dbReference>
<comment type="similarity">
    <text evidence="1">Belongs to the VAMP-associated protein (VAP) (TC 9.B.17) family.</text>
</comment>
<dbReference type="InterPro" id="IPR000535">
    <property type="entry name" value="MSP_dom"/>
</dbReference>
<feature type="region of interest" description="Disordered" evidence="2">
    <location>
        <begin position="372"/>
        <end position="417"/>
    </location>
</feature>
<gene>
    <name evidence="4" type="ORF">JRO89_XS15G0132500</name>
</gene>
<dbReference type="InterPro" id="IPR016763">
    <property type="entry name" value="VAP"/>
</dbReference>
<name>A0ABQ8H1Z1_9ROSI</name>
<feature type="compositionally biased region" description="Acidic residues" evidence="2">
    <location>
        <begin position="402"/>
        <end position="417"/>
    </location>
</feature>
<feature type="compositionally biased region" description="Polar residues" evidence="2">
    <location>
        <begin position="50"/>
        <end position="61"/>
    </location>
</feature>
<dbReference type="Gene3D" id="4.10.60.10">
    <property type="entry name" value="Zinc finger, CCHC-type"/>
    <property type="match status" value="1"/>
</dbReference>
<dbReference type="InterPro" id="IPR008962">
    <property type="entry name" value="PapD-like_sf"/>
</dbReference>
<evidence type="ECO:0000259" key="3">
    <source>
        <dbReference type="PROSITE" id="PS50202"/>
    </source>
</evidence>
<dbReference type="PROSITE" id="PS50202">
    <property type="entry name" value="MSP"/>
    <property type="match status" value="1"/>
</dbReference>
<dbReference type="SUPFAM" id="SSF49354">
    <property type="entry name" value="PapD-like"/>
    <property type="match status" value="1"/>
</dbReference>
<dbReference type="Pfam" id="PF00635">
    <property type="entry name" value="Motile_Sperm"/>
    <property type="match status" value="1"/>
</dbReference>
<evidence type="ECO:0000256" key="2">
    <source>
        <dbReference type="SAM" id="MobiDB-lite"/>
    </source>
</evidence>
<dbReference type="PANTHER" id="PTHR10809">
    <property type="entry name" value="VESICLE-ASSOCIATED MEMBRANE PROTEIN-ASSOCIATED PROTEIN"/>
    <property type="match status" value="1"/>
</dbReference>
<proteinExistence type="inferred from homology"/>
<accession>A0ABQ8H1Z1</accession>
<feature type="region of interest" description="Disordered" evidence="2">
    <location>
        <begin position="306"/>
        <end position="347"/>
    </location>
</feature>
<dbReference type="SUPFAM" id="SSF57756">
    <property type="entry name" value="Retrovirus zinc finger-like domains"/>
    <property type="match status" value="1"/>
</dbReference>
<comment type="caution">
    <text evidence="4">The sequence shown here is derived from an EMBL/GenBank/DDBJ whole genome shotgun (WGS) entry which is preliminary data.</text>
</comment>
<evidence type="ECO:0000256" key="1">
    <source>
        <dbReference type="ARBA" id="ARBA00008932"/>
    </source>
</evidence>
<feature type="compositionally biased region" description="Basic and acidic residues" evidence="2">
    <location>
        <begin position="326"/>
        <end position="337"/>
    </location>
</feature>
<sequence length="513" mass="57638">MAIADRQKSGSDLKRFSLCPFWQTGTNSSSSSSTQNLNNHGSNRHVDAPNSRQAKTVSSVARSLLPPRRRLRLDPANTLYFPYETGKQVRSAIRLKNTSRSHVAFKFQTTAPKSCYMRPPGGILSPGESIIATVFKFVEQPENNEKLPLDQKIKDKFKIMSLKVKGGIDYVPELIRATPYSRTLKHEVVVKGSVSSMFLFSYNPTSLKYSWNLVFEEQREQVTVERILRVVFLDIQRPSSALEKLKLQLDEAEAAVEARKKPPPDTGPRVVGEGFVIDEWISITNTAPNGAVNMELVKSGILNEEMRRRSQTSSSSSQPDVLVTDSRGRSQSREQKPRGKSRGKSNRYANIECHHCKKKGHIKKFCRKFKNEQDVPSTNGDSTDLELVPPTPVPRQVRDEGQVDEPDEDDAPIEVGSEDGEYDFRKMGNRNKACIMVTLGAAFGNRDHMIKSNSCALKPEWTAMVSSMLQAKLFSGDFRGSQKLLSTGNEERTRAEDSLKMVIYLSFWDPIES</sequence>
<evidence type="ECO:0000313" key="5">
    <source>
        <dbReference type="Proteomes" id="UP000827721"/>
    </source>
</evidence>
<evidence type="ECO:0000313" key="4">
    <source>
        <dbReference type="EMBL" id="KAH7544227.1"/>
    </source>
</evidence>
<dbReference type="InterPro" id="IPR013783">
    <property type="entry name" value="Ig-like_fold"/>
</dbReference>
<dbReference type="Gene3D" id="2.60.40.10">
    <property type="entry name" value="Immunoglobulins"/>
    <property type="match status" value="1"/>
</dbReference>
<feature type="region of interest" description="Disordered" evidence="2">
    <location>
        <begin position="25"/>
        <end position="61"/>
    </location>
</feature>
<protein>
    <recommendedName>
        <fullName evidence="3">MSP domain-containing protein</fullName>
    </recommendedName>
</protein>
<dbReference type="InterPro" id="IPR036875">
    <property type="entry name" value="Znf_CCHC_sf"/>
</dbReference>
<keyword evidence="5" id="KW-1185">Reference proteome</keyword>
<dbReference type="Proteomes" id="UP000827721">
    <property type="component" value="Unassembled WGS sequence"/>
</dbReference>
<organism evidence="4 5">
    <name type="scientific">Xanthoceras sorbifolium</name>
    <dbReference type="NCBI Taxonomy" id="99658"/>
    <lineage>
        <taxon>Eukaryota</taxon>
        <taxon>Viridiplantae</taxon>
        <taxon>Streptophyta</taxon>
        <taxon>Embryophyta</taxon>
        <taxon>Tracheophyta</taxon>
        <taxon>Spermatophyta</taxon>
        <taxon>Magnoliopsida</taxon>
        <taxon>eudicotyledons</taxon>
        <taxon>Gunneridae</taxon>
        <taxon>Pentapetalae</taxon>
        <taxon>rosids</taxon>
        <taxon>malvids</taxon>
        <taxon>Sapindales</taxon>
        <taxon>Sapindaceae</taxon>
        <taxon>Xanthoceroideae</taxon>
        <taxon>Xanthoceras</taxon>
    </lineage>
</organism>
<reference evidence="4 5" key="1">
    <citation type="submission" date="2021-02" db="EMBL/GenBank/DDBJ databases">
        <title>Plant Genome Project.</title>
        <authorList>
            <person name="Zhang R.-G."/>
        </authorList>
    </citation>
    <scope>NUCLEOTIDE SEQUENCE [LARGE SCALE GENOMIC DNA]</scope>
    <source>
        <tissue evidence="4">Leaves</tissue>
    </source>
</reference>
<dbReference type="PANTHER" id="PTHR10809:SF110">
    <property type="entry name" value="MSP DOMAIN-CONTAINING PROTEIN"/>
    <property type="match status" value="1"/>
</dbReference>
<feature type="domain" description="MSP" evidence="3">
    <location>
        <begin position="70"/>
        <end position="233"/>
    </location>
</feature>